<protein>
    <submittedName>
        <fullName evidence="1">Uncharacterized protein</fullName>
    </submittedName>
</protein>
<dbReference type="AlphaFoldDB" id="A0A7G9R3J1"/>
<evidence type="ECO:0000313" key="2">
    <source>
        <dbReference type="Proteomes" id="UP000515976"/>
    </source>
</evidence>
<organism evidence="1 2">
    <name type="scientific">Phycicoccus endophyticus</name>
    <dbReference type="NCBI Taxonomy" id="1690220"/>
    <lineage>
        <taxon>Bacteria</taxon>
        <taxon>Bacillati</taxon>
        <taxon>Actinomycetota</taxon>
        <taxon>Actinomycetes</taxon>
        <taxon>Micrococcales</taxon>
        <taxon>Intrasporangiaceae</taxon>
        <taxon>Phycicoccus</taxon>
    </lineage>
</organism>
<evidence type="ECO:0000313" key="1">
    <source>
        <dbReference type="EMBL" id="QNN50166.1"/>
    </source>
</evidence>
<dbReference type="EMBL" id="CP060712">
    <property type="protein sequence ID" value="QNN50166.1"/>
    <property type="molecule type" value="Genomic_DNA"/>
</dbReference>
<dbReference type="Proteomes" id="UP000515976">
    <property type="component" value="Chromosome"/>
</dbReference>
<sequence length="156" mass="16765">MTMDQTTANKLVTLAVLKKIVTRLDSEVRASVAMDRGDRKAAQAAGRRIGYVTMTDPADAVRVADREAFQAWVAENHPDEIVYQPSVRASFEKAMLERGCDDSGEAIPGTALVKAAPVLQVKPTPDAEAAIRQELSSTGLDFVGVLDALAVPEIEQ</sequence>
<proteinExistence type="predicted"/>
<reference evidence="1 2" key="1">
    <citation type="submission" date="2020-08" db="EMBL/GenBank/DDBJ databases">
        <title>Genome sequence of Phycicoccus endophyticus JCM 31784T.</title>
        <authorList>
            <person name="Hyun D.-W."/>
            <person name="Bae J.-W."/>
        </authorList>
    </citation>
    <scope>NUCLEOTIDE SEQUENCE [LARGE SCALE GENOMIC DNA]</scope>
    <source>
        <strain evidence="1 2">JCM 31784</strain>
    </source>
</reference>
<dbReference type="KEGG" id="pei:H9L10_03660"/>
<name>A0A7G9R3J1_9MICO</name>
<gene>
    <name evidence="1" type="ORF">H9L10_03660</name>
</gene>
<keyword evidence="2" id="KW-1185">Reference proteome</keyword>
<dbReference type="RefSeq" id="WP_166102385.1">
    <property type="nucleotide sequence ID" value="NZ_BMMY01000002.1"/>
</dbReference>
<accession>A0A7G9R3J1</accession>